<dbReference type="RefSeq" id="WP_024775222.1">
    <property type="nucleotide sequence ID" value="NZ_CP054051.1"/>
</dbReference>
<dbReference type="EMBL" id="VBUC01000019">
    <property type="protein sequence ID" value="TLS97763.1"/>
    <property type="molecule type" value="Genomic_DNA"/>
</dbReference>
<evidence type="ECO:0008006" key="5">
    <source>
        <dbReference type="Google" id="ProtNLM"/>
    </source>
</evidence>
<dbReference type="Proteomes" id="UP000305417">
    <property type="component" value="Unassembled WGS sequence"/>
</dbReference>
<evidence type="ECO:0000313" key="4">
    <source>
        <dbReference type="Proteomes" id="UP000509513"/>
    </source>
</evidence>
<evidence type="ECO:0000313" key="2">
    <source>
        <dbReference type="EMBL" id="TLS97763.1"/>
    </source>
</evidence>
<proteinExistence type="predicted"/>
<accession>A0A7L5JP76</accession>
<reference evidence="1 4" key="2">
    <citation type="submission" date="2020-05" db="EMBL/GenBank/DDBJ databases">
        <title>Complete genome sequencing of Campylobacter and Arcobacter type strains.</title>
        <authorList>
            <person name="Miller W.G."/>
            <person name="Yee E."/>
        </authorList>
    </citation>
    <scope>NUCLEOTIDE SEQUENCE [LARGE SCALE GENOMIC DNA]</scope>
    <source>
        <strain evidence="1 4">LMG 21996</strain>
    </source>
</reference>
<evidence type="ECO:0000313" key="1">
    <source>
        <dbReference type="EMBL" id="QKJ26959.1"/>
    </source>
</evidence>
<dbReference type="KEGG" id="acib:ACBT_1047"/>
<keyword evidence="3" id="KW-1185">Reference proteome</keyword>
<organism evidence="1 4">
    <name type="scientific">Aliarcobacter cibarius</name>
    <dbReference type="NCBI Taxonomy" id="255507"/>
    <lineage>
        <taxon>Bacteria</taxon>
        <taxon>Pseudomonadati</taxon>
        <taxon>Campylobacterota</taxon>
        <taxon>Epsilonproteobacteria</taxon>
        <taxon>Campylobacterales</taxon>
        <taxon>Arcobacteraceae</taxon>
        <taxon>Aliarcobacter</taxon>
    </lineage>
</organism>
<reference evidence="2 3" key="1">
    <citation type="submission" date="2019-05" db="EMBL/GenBank/DDBJ databases">
        <title>Arcobacter cibarius and Arcobacter thereius providing challenges in identification an antibiotic susceptibility and Quinolone resistance.</title>
        <authorList>
            <person name="Busch A."/>
            <person name="Hanel I."/>
            <person name="Hotzel H."/>
            <person name="Tomaso H."/>
        </authorList>
    </citation>
    <scope>NUCLEOTIDE SEQUENCE [LARGE SCALE GENOMIC DNA]</scope>
    <source>
        <strain evidence="2 3">16CS0831-2</strain>
    </source>
</reference>
<dbReference type="EMBL" id="CP054051">
    <property type="protein sequence ID" value="QKJ26959.1"/>
    <property type="molecule type" value="Genomic_DNA"/>
</dbReference>
<dbReference type="Proteomes" id="UP000509513">
    <property type="component" value="Chromosome"/>
</dbReference>
<evidence type="ECO:0000313" key="3">
    <source>
        <dbReference type="Proteomes" id="UP000305417"/>
    </source>
</evidence>
<dbReference type="AlphaFoldDB" id="A0A7L5JP76"/>
<sequence>MKKIGIGALIICFVLVVSGFILNSSINSKINAKIDELNKNGFYVTYEKDSKFLTTKGKGKIEISYPSKAIEYLISKKDDGALKKELEEFLKIIPSETKYDLMEGLTFEYDFSLCNINSKLDLNLYLVSLSNRSKYDFLTKYSYGYAPQNFEKLLQNRELKININEEGKFKINDFSFVSTSGILILRGINGDKSKLNIPFMKFELANYDMGYLDNRFLIENTTFSYNENKNNKRDSKLDIGNFIYEGLNEEFNIKNLKLSSNFAVNNNDLKGETKISFDEFNSKYFEYSYTSEDKDKTKKDFITVKNSSLVFEYDKLPYEKYKEFSKSFALGYENFLSKQKDFLEALSKSNLILKISADSENLIYENNNWYKKLKVNSDFELSKNLSSMKFDNLNDVFNVLKIDIEVDSLSAQKALENSNEDIKSKVKFIDSANKDFKLLKLELKADGIYINDVLSITKDKLKFPKNSFDDAYAPNSYLDDTNISHTYEMIDKNTLRVNFKYKTSLDSLSSGGIAVSFPQLVDDKSIKAKTSKNFAKLDVYKKGDTMFSGLLNKNVVAEYLMIEGFDENWTDTTIEKEFSLDIDVSNMNDFLEINLRGYSTAADKVNYELLPTQDYSSTQDQQSYYIKIADIDLQTLKKNK</sequence>
<protein>
    <recommendedName>
        <fullName evidence="5">DUF945 domain-containing protein</fullName>
    </recommendedName>
</protein>
<gene>
    <name evidence="1" type="ORF">ACBT_1047</name>
    <name evidence="2" type="ORF">FE247_08045</name>
</gene>
<name>A0A7L5JP76_9BACT</name>